<dbReference type="SUPFAM" id="SSF55031">
    <property type="entry name" value="Bacterial exopeptidase dimerisation domain"/>
    <property type="match status" value="1"/>
</dbReference>
<gene>
    <name evidence="11" type="ORF">DDT56_08540</name>
</gene>
<keyword evidence="12" id="KW-1185">Reference proteome</keyword>
<dbReference type="InterPro" id="IPR001261">
    <property type="entry name" value="ArgE/DapE_CS"/>
</dbReference>
<dbReference type="Gene3D" id="3.30.70.360">
    <property type="match status" value="2"/>
</dbReference>
<sequence>MSTSLNQQEQQWLSRIDEWVAQHRQELLDDLTAWVRIPSISRADQAADGAPFGPTCAQVLDLALNRARELGFHTETHQGYAGSIIYGDHPQEIGLASHLDVVPEGENWVYPPFDVTRKGEFLIGRGVADNKGPAVVDLYLLRLIRDLGIPLSHNLRVIYGLAEETGMEDLSWYAQNAPVPAISIVTDGRFPVNYAQKGQLTLTLNVPVGEQLANFSAGIAGNSVPERAGLLLTGVDQKTAGERLSQLAGLAQGRIRTTPKDDGLWVEAQGIAGHAAFPEGTLSAARVLFSALLEARLLKDLDRQAAAFFEQALASPYGEKIGIAFEDGPSGKLTFNAGIWRPHPHERALQVSLDIRYPVTQNAESLLAALERNLLPHGIRLLTWKDAPPFYIEEDDPRVQILQQSYQAIRAGDEAPYAMGGATHSKVLPRGITFGPGYARTEKRIPDFLPDGHGYPHGADESLHLPSLLSVFPIYVLAIIRLDRWLRQNPQ</sequence>
<comment type="similarity">
    <text evidence="3">Belongs to the peptidase M20A family.</text>
</comment>
<dbReference type="PANTHER" id="PTHR43808:SF31">
    <property type="entry name" value="N-ACETYL-L-CITRULLINE DEACETYLASE"/>
    <property type="match status" value="1"/>
</dbReference>
<dbReference type="GO" id="GO:0008270">
    <property type="term" value="F:zinc ion binding"/>
    <property type="evidence" value="ECO:0007669"/>
    <property type="project" value="InterPro"/>
</dbReference>
<evidence type="ECO:0000256" key="6">
    <source>
        <dbReference type="ARBA" id="ARBA00022801"/>
    </source>
</evidence>
<reference evidence="11 12" key="1">
    <citation type="submission" date="2018-04" db="EMBL/GenBank/DDBJ databases">
        <title>Brenneria corticis sp.nov.</title>
        <authorList>
            <person name="Li Y."/>
        </authorList>
    </citation>
    <scope>NUCLEOTIDE SEQUENCE [LARGE SCALE GENOMIC DNA]</scope>
    <source>
        <strain evidence="11 12">CFCC 11842</strain>
    </source>
</reference>
<evidence type="ECO:0000256" key="8">
    <source>
        <dbReference type="ARBA" id="ARBA00022997"/>
    </source>
</evidence>
<dbReference type="GO" id="GO:0006508">
    <property type="term" value="P:proteolysis"/>
    <property type="evidence" value="ECO:0007669"/>
    <property type="project" value="UniProtKB-KW"/>
</dbReference>
<dbReference type="GO" id="GO:0008777">
    <property type="term" value="F:acetylornithine deacetylase activity"/>
    <property type="evidence" value="ECO:0007669"/>
    <property type="project" value="TreeGrafter"/>
</dbReference>
<keyword evidence="5" id="KW-0479">Metal-binding</keyword>
<protein>
    <submittedName>
        <fullName evidence="11">Peptidase M20</fullName>
    </submittedName>
</protein>
<dbReference type="Proteomes" id="UP000296159">
    <property type="component" value="Unassembled WGS sequence"/>
</dbReference>
<dbReference type="GO" id="GO:0006526">
    <property type="term" value="P:L-arginine biosynthetic process"/>
    <property type="evidence" value="ECO:0007669"/>
    <property type="project" value="TreeGrafter"/>
</dbReference>
<dbReference type="InterPro" id="IPR010964">
    <property type="entry name" value="M20A_pepV-rel"/>
</dbReference>
<evidence type="ECO:0000256" key="3">
    <source>
        <dbReference type="ARBA" id="ARBA00006247"/>
    </source>
</evidence>
<name>A0A2U1U542_9GAMM</name>
<keyword evidence="8" id="KW-0224">Dipeptidase</keyword>
<comment type="cofactor">
    <cofactor evidence="2">
        <name>Zn(2+)</name>
        <dbReference type="ChEBI" id="CHEBI:29105"/>
    </cofactor>
</comment>
<keyword evidence="9" id="KW-0482">Metalloprotease</keyword>
<evidence type="ECO:0000256" key="4">
    <source>
        <dbReference type="ARBA" id="ARBA00022670"/>
    </source>
</evidence>
<dbReference type="InterPro" id="IPR002933">
    <property type="entry name" value="Peptidase_M20"/>
</dbReference>
<keyword evidence="7" id="KW-0862">Zinc</keyword>
<dbReference type="PROSITE" id="PS00758">
    <property type="entry name" value="ARGE_DAPE_CPG2_1"/>
    <property type="match status" value="1"/>
</dbReference>
<dbReference type="RefSeq" id="WP_136166028.1">
    <property type="nucleotide sequence ID" value="NZ_KZ819076.1"/>
</dbReference>
<dbReference type="EMBL" id="QDKH01000008">
    <property type="protein sequence ID" value="PWC16781.1"/>
    <property type="molecule type" value="Genomic_DNA"/>
</dbReference>
<evidence type="ECO:0000256" key="10">
    <source>
        <dbReference type="ARBA" id="ARBA00023285"/>
    </source>
</evidence>
<keyword evidence="10" id="KW-0170">Cobalt</keyword>
<dbReference type="SUPFAM" id="SSF53187">
    <property type="entry name" value="Zn-dependent exopeptidases"/>
    <property type="match status" value="1"/>
</dbReference>
<dbReference type="Pfam" id="PF01546">
    <property type="entry name" value="Peptidase_M20"/>
    <property type="match status" value="1"/>
</dbReference>
<dbReference type="GO" id="GO:0008237">
    <property type="term" value="F:metallopeptidase activity"/>
    <property type="evidence" value="ECO:0007669"/>
    <property type="project" value="UniProtKB-KW"/>
</dbReference>
<evidence type="ECO:0000313" key="12">
    <source>
        <dbReference type="Proteomes" id="UP000296159"/>
    </source>
</evidence>
<comment type="caution">
    <text evidence="11">The sequence shown here is derived from an EMBL/GenBank/DDBJ whole genome shotgun (WGS) entry which is preliminary data.</text>
</comment>
<evidence type="ECO:0000313" key="11">
    <source>
        <dbReference type="EMBL" id="PWC16781.1"/>
    </source>
</evidence>
<dbReference type="InterPro" id="IPR036264">
    <property type="entry name" value="Bact_exopeptidase_dim_dom"/>
</dbReference>
<evidence type="ECO:0000256" key="9">
    <source>
        <dbReference type="ARBA" id="ARBA00023049"/>
    </source>
</evidence>
<organism evidence="11 12">
    <name type="scientific">Brenneria corticis</name>
    <dbReference type="NCBI Taxonomy" id="2173106"/>
    <lineage>
        <taxon>Bacteria</taxon>
        <taxon>Pseudomonadati</taxon>
        <taxon>Pseudomonadota</taxon>
        <taxon>Gammaproteobacteria</taxon>
        <taxon>Enterobacterales</taxon>
        <taxon>Pectobacteriaceae</taxon>
        <taxon>Brenneria</taxon>
    </lineage>
</organism>
<keyword evidence="4" id="KW-0645">Protease</keyword>
<keyword evidence="6" id="KW-0378">Hydrolase</keyword>
<dbReference type="AlphaFoldDB" id="A0A2U1U542"/>
<evidence type="ECO:0000256" key="1">
    <source>
        <dbReference type="ARBA" id="ARBA00001941"/>
    </source>
</evidence>
<dbReference type="InterPro" id="IPR050072">
    <property type="entry name" value="Peptidase_M20A"/>
</dbReference>
<dbReference type="NCBIfam" id="TIGR01887">
    <property type="entry name" value="dipeptidaselike"/>
    <property type="match status" value="1"/>
</dbReference>
<accession>A0A2U1U542</accession>
<evidence type="ECO:0000256" key="7">
    <source>
        <dbReference type="ARBA" id="ARBA00022833"/>
    </source>
</evidence>
<dbReference type="PANTHER" id="PTHR43808">
    <property type="entry name" value="ACETYLORNITHINE DEACETYLASE"/>
    <property type="match status" value="1"/>
</dbReference>
<comment type="cofactor">
    <cofactor evidence="1">
        <name>Co(2+)</name>
        <dbReference type="ChEBI" id="CHEBI:48828"/>
    </cofactor>
</comment>
<evidence type="ECO:0000256" key="5">
    <source>
        <dbReference type="ARBA" id="ARBA00022723"/>
    </source>
</evidence>
<dbReference type="Gene3D" id="3.40.630.10">
    <property type="entry name" value="Zn peptidases"/>
    <property type="match status" value="1"/>
</dbReference>
<proteinExistence type="inferred from homology"/>
<dbReference type="GO" id="GO:0016805">
    <property type="term" value="F:dipeptidase activity"/>
    <property type="evidence" value="ECO:0007669"/>
    <property type="project" value="UniProtKB-KW"/>
</dbReference>
<evidence type="ECO:0000256" key="2">
    <source>
        <dbReference type="ARBA" id="ARBA00001947"/>
    </source>
</evidence>